<organism evidence="12 13">
    <name type="scientific">Kineosporia succinea</name>
    <dbReference type="NCBI Taxonomy" id="84632"/>
    <lineage>
        <taxon>Bacteria</taxon>
        <taxon>Bacillati</taxon>
        <taxon>Actinomycetota</taxon>
        <taxon>Actinomycetes</taxon>
        <taxon>Kineosporiales</taxon>
        <taxon>Kineosporiaceae</taxon>
        <taxon>Kineosporia</taxon>
    </lineage>
</organism>
<dbReference type="InterPro" id="IPR025828">
    <property type="entry name" value="Put_sensor_dom"/>
</dbReference>
<proteinExistence type="predicted"/>
<accession>A0ABT9P1R7</accession>
<dbReference type="RefSeq" id="WP_307240706.1">
    <property type="nucleotide sequence ID" value="NZ_JAUSQZ010000001.1"/>
</dbReference>
<evidence type="ECO:0000256" key="6">
    <source>
        <dbReference type="ARBA" id="ARBA00022777"/>
    </source>
</evidence>
<dbReference type="EC" id="2.7.13.3" evidence="2"/>
<evidence type="ECO:0000256" key="7">
    <source>
        <dbReference type="ARBA" id="ARBA00022840"/>
    </source>
</evidence>
<keyword evidence="8" id="KW-0902">Two-component regulatory system</keyword>
<feature type="domain" description="Putative sensor" evidence="11">
    <location>
        <begin position="41"/>
        <end position="185"/>
    </location>
</feature>
<dbReference type="Pfam" id="PF13796">
    <property type="entry name" value="Sensor"/>
    <property type="match status" value="1"/>
</dbReference>
<name>A0ABT9P1R7_9ACTN</name>
<feature type="transmembrane region" description="Helical" evidence="9">
    <location>
        <begin position="31"/>
        <end position="51"/>
    </location>
</feature>
<evidence type="ECO:0000256" key="8">
    <source>
        <dbReference type="ARBA" id="ARBA00023012"/>
    </source>
</evidence>
<feature type="domain" description="Signal transduction histidine kinase subgroup 3 dimerisation and phosphoacceptor" evidence="10">
    <location>
        <begin position="222"/>
        <end position="287"/>
    </location>
</feature>
<evidence type="ECO:0000256" key="4">
    <source>
        <dbReference type="ARBA" id="ARBA00022679"/>
    </source>
</evidence>
<dbReference type="EMBL" id="JAUSQZ010000001">
    <property type="protein sequence ID" value="MDP9826170.1"/>
    <property type="molecule type" value="Genomic_DNA"/>
</dbReference>
<dbReference type="PANTHER" id="PTHR24421:SF10">
    <property type="entry name" value="NITRATE_NITRITE SENSOR PROTEIN NARQ"/>
    <property type="match status" value="1"/>
</dbReference>
<evidence type="ECO:0000256" key="2">
    <source>
        <dbReference type="ARBA" id="ARBA00012438"/>
    </source>
</evidence>
<dbReference type="Gene3D" id="1.20.5.1930">
    <property type="match status" value="1"/>
</dbReference>
<keyword evidence="9" id="KW-1133">Transmembrane helix</keyword>
<keyword evidence="7" id="KW-0067">ATP-binding</keyword>
<dbReference type="Gene3D" id="3.30.565.10">
    <property type="entry name" value="Histidine kinase-like ATPase, C-terminal domain"/>
    <property type="match status" value="1"/>
</dbReference>
<dbReference type="InterPro" id="IPR050482">
    <property type="entry name" value="Sensor_HK_TwoCompSys"/>
</dbReference>
<keyword evidence="13" id="KW-1185">Reference proteome</keyword>
<evidence type="ECO:0000256" key="9">
    <source>
        <dbReference type="SAM" id="Phobius"/>
    </source>
</evidence>
<comment type="caution">
    <text evidence="12">The sequence shown here is derived from an EMBL/GenBank/DDBJ whole genome shotgun (WGS) entry which is preliminary data.</text>
</comment>
<dbReference type="PANTHER" id="PTHR24421">
    <property type="entry name" value="NITRATE/NITRITE SENSOR PROTEIN NARX-RELATED"/>
    <property type="match status" value="1"/>
</dbReference>
<evidence type="ECO:0000313" key="13">
    <source>
        <dbReference type="Proteomes" id="UP001235712"/>
    </source>
</evidence>
<protein>
    <recommendedName>
        <fullName evidence="2">histidine kinase</fullName>
        <ecNumber evidence="2">2.7.13.3</ecNumber>
    </recommendedName>
</protein>
<feature type="transmembrane region" description="Helical" evidence="9">
    <location>
        <begin position="159"/>
        <end position="180"/>
    </location>
</feature>
<sequence>MWGDRGLRRIPLLRFDEAGLIDRARVWLLELMHVLLWAPGLCFLILLLVGWPTATVGVGFLLLWAAVPVTGQLGRLHRHLAGSALKQPVEIRDYKRSDVTGLAAVWAHPFLWLQDPRRWLDLAFIAFATTGGFVMSVVAVALPGLAITHLVLTLVFHSGWWLLPIPLDLVLFWILAPLLSKVRAITTLAMYGSSLTAQLERRVAAVSESRAESIDHSAAEIRRIERDLHDGAQARIVSLGMNIGLAEQLLRRDPEAAAALLAEARQATTDALEDIRGVVRSIHPPVLADRGLAGAVEALAVQISLPVTTSSALGGRIPAPIETAVYFAVAEALANVVKHSSASRAWVVLQLSGGLLRAEIGDDGTGGASLGSGSGLAGVARRLRAFDGTLIIDSPVGGPTRIVVEVPCAS</sequence>
<evidence type="ECO:0000259" key="10">
    <source>
        <dbReference type="Pfam" id="PF07730"/>
    </source>
</evidence>
<dbReference type="InterPro" id="IPR011712">
    <property type="entry name" value="Sig_transdc_His_kin_sub3_dim/P"/>
</dbReference>
<keyword evidence="5" id="KW-0547">Nucleotide-binding</keyword>
<feature type="transmembrane region" description="Helical" evidence="9">
    <location>
        <begin position="122"/>
        <end position="147"/>
    </location>
</feature>
<evidence type="ECO:0000256" key="1">
    <source>
        <dbReference type="ARBA" id="ARBA00000085"/>
    </source>
</evidence>
<evidence type="ECO:0000313" key="12">
    <source>
        <dbReference type="EMBL" id="MDP9826170.1"/>
    </source>
</evidence>
<comment type="catalytic activity">
    <reaction evidence="1">
        <text>ATP + protein L-histidine = ADP + protein N-phospho-L-histidine.</text>
        <dbReference type="EC" id="2.7.13.3"/>
    </reaction>
</comment>
<keyword evidence="6 12" id="KW-0418">Kinase</keyword>
<dbReference type="Pfam" id="PF07730">
    <property type="entry name" value="HisKA_3"/>
    <property type="match status" value="1"/>
</dbReference>
<evidence type="ECO:0000256" key="3">
    <source>
        <dbReference type="ARBA" id="ARBA00022553"/>
    </source>
</evidence>
<reference evidence="12 13" key="1">
    <citation type="submission" date="2023-07" db="EMBL/GenBank/DDBJ databases">
        <title>Sequencing the genomes of 1000 actinobacteria strains.</title>
        <authorList>
            <person name="Klenk H.-P."/>
        </authorList>
    </citation>
    <scope>NUCLEOTIDE SEQUENCE [LARGE SCALE GENOMIC DNA]</scope>
    <source>
        <strain evidence="12 13">DSM 44388</strain>
    </source>
</reference>
<evidence type="ECO:0000256" key="5">
    <source>
        <dbReference type="ARBA" id="ARBA00022741"/>
    </source>
</evidence>
<dbReference type="Proteomes" id="UP001235712">
    <property type="component" value="Unassembled WGS sequence"/>
</dbReference>
<keyword evidence="9" id="KW-0812">Transmembrane</keyword>
<keyword evidence="3" id="KW-0597">Phosphoprotein</keyword>
<keyword evidence="9" id="KW-0472">Membrane</keyword>
<dbReference type="GO" id="GO:0016301">
    <property type="term" value="F:kinase activity"/>
    <property type="evidence" value="ECO:0007669"/>
    <property type="project" value="UniProtKB-KW"/>
</dbReference>
<keyword evidence="4" id="KW-0808">Transferase</keyword>
<dbReference type="SUPFAM" id="SSF55874">
    <property type="entry name" value="ATPase domain of HSP90 chaperone/DNA topoisomerase II/histidine kinase"/>
    <property type="match status" value="1"/>
</dbReference>
<evidence type="ECO:0000259" key="11">
    <source>
        <dbReference type="Pfam" id="PF13796"/>
    </source>
</evidence>
<gene>
    <name evidence="12" type="ORF">J2S57_001919</name>
</gene>
<dbReference type="InterPro" id="IPR036890">
    <property type="entry name" value="HATPase_C_sf"/>
</dbReference>